<protein>
    <submittedName>
        <fullName evidence="4">Uncharacterized protein</fullName>
    </submittedName>
</protein>
<evidence type="ECO:0000313" key="4">
    <source>
        <dbReference type="EMBL" id="CAE8688546.1"/>
    </source>
</evidence>
<keyword evidence="2" id="KW-0812">Transmembrane</keyword>
<keyword evidence="2" id="KW-0472">Membrane</keyword>
<reference evidence="4" key="1">
    <citation type="submission" date="2021-02" db="EMBL/GenBank/DDBJ databases">
        <authorList>
            <person name="Dougan E. K."/>
            <person name="Rhodes N."/>
            <person name="Thang M."/>
            <person name="Chan C."/>
        </authorList>
    </citation>
    <scope>NUCLEOTIDE SEQUENCE</scope>
</reference>
<accession>A0A813JXP9</accession>
<organism evidence="4 5">
    <name type="scientific">Polarella glacialis</name>
    <name type="common">Dinoflagellate</name>
    <dbReference type="NCBI Taxonomy" id="89957"/>
    <lineage>
        <taxon>Eukaryota</taxon>
        <taxon>Sar</taxon>
        <taxon>Alveolata</taxon>
        <taxon>Dinophyceae</taxon>
        <taxon>Suessiales</taxon>
        <taxon>Suessiaceae</taxon>
        <taxon>Polarella</taxon>
    </lineage>
</organism>
<feature type="region of interest" description="Disordered" evidence="1">
    <location>
        <begin position="29"/>
        <end position="102"/>
    </location>
</feature>
<gene>
    <name evidence="4" type="ORF">PGLA2088_LOCUS25973</name>
</gene>
<feature type="compositionally biased region" description="Low complexity" evidence="1">
    <location>
        <begin position="34"/>
        <end position="43"/>
    </location>
</feature>
<feature type="transmembrane region" description="Helical" evidence="2">
    <location>
        <begin position="680"/>
        <end position="702"/>
    </location>
</feature>
<feature type="transmembrane region" description="Helical" evidence="2">
    <location>
        <begin position="353"/>
        <end position="372"/>
    </location>
</feature>
<evidence type="ECO:0000256" key="1">
    <source>
        <dbReference type="SAM" id="MobiDB-lite"/>
    </source>
</evidence>
<name>A0A813JXP9_POLGL</name>
<proteinExistence type="predicted"/>
<feature type="transmembrane region" description="Helical" evidence="2">
    <location>
        <begin position="593"/>
        <end position="611"/>
    </location>
</feature>
<comment type="caution">
    <text evidence="4">The sequence shown here is derived from an EMBL/GenBank/DDBJ whole genome shotgun (WGS) entry which is preliminary data.</text>
</comment>
<evidence type="ECO:0000313" key="5">
    <source>
        <dbReference type="Proteomes" id="UP000626109"/>
    </source>
</evidence>
<feature type="region of interest" description="Disordered" evidence="1">
    <location>
        <begin position="961"/>
        <end position="995"/>
    </location>
</feature>
<keyword evidence="3" id="KW-0732">Signal</keyword>
<keyword evidence="2" id="KW-1133">Transmembrane helix</keyword>
<feature type="transmembrane region" description="Helical" evidence="2">
    <location>
        <begin position="648"/>
        <end position="668"/>
    </location>
</feature>
<feature type="chain" id="PRO_5032982475" evidence="3">
    <location>
        <begin position="29"/>
        <end position="1307"/>
    </location>
</feature>
<dbReference type="Proteomes" id="UP000626109">
    <property type="component" value="Unassembled WGS sequence"/>
</dbReference>
<evidence type="ECO:0000256" key="3">
    <source>
        <dbReference type="SAM" id="SignalP"/>
    </source>
</evidence>
<feature type="signal peptide" evidence="3">
    <location>
        <begin position="1"/>
        <end position="28"/>
    </location>
</feature>
<evidence type="ECO:0000256" key="2">
    <source>
        <dbReference type="SAM" id="Phobius"/>
    </source>
</evidence>
<feature type="compositionally biased region" description="Low complexity" evidence="1">
    <location>
        <begin position="60"/>
        <end position="75"/>
    </location>
</feature>
<dbReference type="EMBL" id="CAJNNW010026907">
    <property type="protein sequence ID" value="CAE8688546.1"/>
    <property type="molecule type" value="Genomic_DNA"/>
</dbReference>
<sequence length="1307" mass="139427">MPAQQHALRGTLRVSLVMVIARLSGCEGQVFGGTTATDTTTSTEAQQPPPPTTNNHHGLADAAAEEVAVTEELPPTRLPDQLPPKSGGLYGESPGASQEEDLSQAALGYSTALVNELPEGTQKAVAVVAQVPLGTMVAARLPAVSSGKQASGGGGYTAFVVQGSQAAALLPGAATANYSSGANLSLVMTDIGSNCSTGTTYQARYGSYLVGSKVSWASGASAHLAAAAVDVLLVYGSRGYIAALQVNLGTDNAVYPILVRISSEALPAGTRCAYLGADAKWSQAGVREATVREVQDVIGMSNATGFWCATSHLSIFGAILDLALDCTNANVLSVEGLQNVQRRSDWGGRPPAVLLWILLAFLSAALVAGVGADRQAARQGLWRRDFFLTPMPPIVARSSSNDDGSLRSRCGSCAASCVPRCYPALLAAAAGWRKSSTDSEKKLALAVLVWGVQHLLASRTRLDGKTLRSHVWGLGGWVQGSLAVAKSQVLAARVQDLEDEELHQAFYDYVTASGTSAKGPMWAFLWRSWLVKAAFNPLAELSYLSVHVSAGKRAKLLADGLLGTLALSALLFSASGSAVAARSPTACEAPRGSLSWLVLVTLTSASLNALPRTLIYNLAVRSFQDDGGGDLRRRQQQLLRSRSADVRFWLVGGLLSGLQVLIILSFLAKLGEADEWKWLFSFSFVLASSLLLGPGLCAACLATATQLAVARHPELAKTPPFSLGVDLSLCVQVEEVPEGPSELLQEEGPDGEGSVAESCGPEAQKVEELAGRAISVGHLLEFYEMLGRKVMPHFDPTQSTTSDVVRCAIIPLSMPWRSGGLRTCSIRISILGLWHMKCDDDVAASSRPLLRCSFGVRGPSGHRKFSGGRSAAIMACGSGAADAGSLAWNYEGYADDFSMPGDSLEFEVSSEGALVLGRASLESAELRVGGGFFGELPMQPLSLGVLEVHVEVIDDDDAAGAADDEVNQQQQQQQQEEEPKNNWDSPPPSDERSKAAPNFEVFDRPQLTTTTTAIIVGVVVVVNKKTQQHPGRDACVVGRAYASVVNCDRPLLAGKMVTHNWANTFSHLLAAVLADALGMETFDVVVDLLLSGQFEALRERLRAKGGLDLSYWVCAFSVNQHAGICDNPPSADSSGVPLQPCSCSTTKYLTGSFCEMNKFDEMMVFLKHANRLRRRQLRKLLTEEAATNMKRFGQVVALDVNFELLSRAWCVAELVEAHRLHLPQALMIHSAASRERCLQKLRHLDVREAEASLAADKELILGKIQDVDIFNEQLKGLLLRQLNLFLHGADSLVLSAFRDTVIQVLAF</sequence>